<reference evidence="1" key="1">
    <citation type="submission" date="2023-08" db="EMBL/GenBank/DDBJ databases">
        <title>Reference Genome Resource for the Citrus Pathogen Phytophthora citrophthora.</title>
        <authorList>
            <person name="Moller H."/>
            <person name="Coetzee B."/>
            <person name="Rose L.J."/>
            <person name="Van Niekerk J.M."/>
        </authorList>
    </citation>
    <scope>NUCLEOTIDE SEQUENCE</scope>
    <source>
        <strain evidence="1">STE-U-9442</strain>
    </source>
</reference>
<accession>A0AAD9GVD2</accession>
<comment type="caution">
    <text evidence="1">The sequence shown here is derived from an EMBL/GenBank/DDBJ whole genome shotgun (WGS) entry which is preliminary data.</text>
</comment>
<gene>
    <name evidence="1" type="ORF">P3T76_002842</name>
</gene>
<proteinExistence type="predicted"/>
<evidence type="ECO:0000313" key="1">
    <source>
        <dbReference type="EMBL" id="KAK1945794.1"/>
    </source>
</evidence>
<sequence length="113" mass="12674">MDDEGSLEERDLPSTSYVERLVIGGERTSLSGTNTPIVDILARTKEKGATQYLVLLATYEFAWRTVGTLLPNYSVLIKAFEDARRKERGLPELRRSARLAEANVAVDEDNLLF</sequence>
<protein>
    <submittedName>
        <fullName evidence="1">Uncharacterized protein</fullName>
    </submittedName>
</protein>
<keyword evidence="2" id="KW-1185">Reference proteome</keyword>
<organism evidence="1 2">
    <name type="scientific">Phytophthora citrophthora</name>
    <dbReference type="NCBI Taxonomy" id="4793"/>
    <lineage>
        <taxon>Eukaryota</taxon>
        <taxon>Sar</taxon>
        <taxon>Stramenopiles</taxon>
        <taxon>Oomycota</taxon>
        <taxon>Peronosporomycetes</taxon>
        <taxon>Peronosporales</taxon>
        <taxon>Peronosporaceae</taxon>
        <taxon>Phytophthora</taxon>
    </lineage>
</organism>
<name>A0AAD9GVD2_9STRA</name>
<dbReference type="Proteomes" id="UP001259832">
    <property type="component" value="Unassembled WGS sequence"/>
</dbReference>
<evidence type="ECO:0000313" key="2">
    <source>
        <dbReference type="Proteomes" id="UP001259832"/>
    </source>
</evidence>
<dbReference type="EMBL" id="JASMQC010000004">
    <property type="protein sequence ID" value="KAK1945794.1"/>
    <property type="molecule type" value="Genomic_DNA"/>
</dbReference>
<dbReference type="AlphaFoldDB" id="A0AAD9GVD2"/>